<comment type="caution">
    <text evidence="3">The sequence shown here is derived from an EMBL/GenBank/DDBJ whole genome shotgun (WGS) entry which is preliminary data.</text>
</comment>
<dbReference type="Proteomes" id="UP000614601">
    <property type="component" value="Unassembled WGS sequence"/>
</dbReference>
<dbReference type="Pfam" id="PF03125">
    <property type="entry name" value="Sre"/>
    <property type="match status" value="1"/>
</dbReference>
<evidence type="ECO:0000256" key="1">
    <source>
        <dbReference type="ARBA" id="ARBA00006803"/>
    </source>
</evidence>
<gene>
    <name evidence="3" type="ORF">BOKJ2_LOCUS4855</name>
</gene>
<keyword evidence="2" id="KW-1133">Transmembrane helix</keyword>
<feature type="transmembrane region" description="Helical" evidence="2">
    <location>
        <begin position="58"/>
        <end position="85"/>
    </location>
</feature>
<protein>
    <submittedName>
        <fullName evidence="3">Uncharacterized protein</fullName>
    </submittedName>
</protein>
<name>A0A811KBB3_9BILA</name>
<keyword evidence="4" id="KW-1185">Reference proteome</keyword>
<reference evidence="3" key="1">
    <citation type="submission" date="2020-09" db="EMBL/GenBank/DDBJ databases">
        <authorList>
            <person name="Kikuchi T."/>
        </authorList>
    </citation>
    <scope>NUCLEOTIDE SEQUENCE</scope>
    <source>
        <strain evidence="3">SH1</strain>
    </source>
</reference>
<sequence>MLQSALVLAASMLSFLVLFLILYQTHRWNRRRFTRSKIHVQTYTLSQRFQLSENIRSVTLIIQSGFLAVLGGIFVAFQILVAVLFSDQIPNNKSAVEKLEPQLVRVYVIKRKITDGKVNERELYFEMLNQAWR</sequence>
<keyword evidence="2" id="KW-0472">Membrane</keyword>
<feature type="transmembrane region" description="Helical" evidence="2">
    <location>
        <begin position="6"/>
        <end position="23"/>
    </location>
</feature>
<dbReference type="AlphaFoldDB" id="A0A811KBB3"/>
<evidence type="ECO:0000313" key="3">
    <source>
        <dbReference type="EMBL" id="CAD5213054.1"/>
    </source>
</evidence>
<evidence type="ECO:0000313" key="4">
    <source>
        <dbReference type="Proteomes" id="UP000614601"/>
    </source>
</evidence>
<dbReference type="GO" id="GO:0016020">
    <property type="term" value="C:membrane"/>
    <property type="evidence" value="ECO:0007669"/>
    <property type="project" value="InterPro"/>
</dbReference>
<dbReference type="EMBL" id="CAJFDH010000002">
    <property type="protein sequence ID" value="CAD5213054.1"/>
    <property type="molecule type" value="Genomic_DNA"/>
</dbReference>
<organism evidence="3 4">
    <name type="scientific">Bursaphelenchus okinawaensis</name>
    <dbReference type="NCBI Taxonomy" id="465554"/>
    <lineage>
        <taxon>Eukaryota</taxon>
        <taxon>Metazoa</taxon>
        <taxon>Ecdysozoa</taxon>
        <taxon>Nematoda</taxon>
        <taxon>Chromadorea</taxon>
        <taxon>Rhabditida</taxon>
        <taxon>Tylenchina</taxon>
        <taxon>Tylenchomorpha</taxon>
        <taxon>Aphelenchoidea</taxon>
        <taxon>Aphelenchoididae</taxon>
        <taxon>Bursaphelenchus</taxon>
    </lineage>
</organism>
<dbReference type="GO" id="GO:0007606">
    <property type="term" value="P:sensory perception of chemical stimulus"/>
    <property type="evidence" value="ECO:0007669"/>
    <property type="project" value="InterPro"/>
</dbReference>
<accession>A0A811KBB3</accession>
<comment type="similarity">
    <text evidence="1">Belongs to the nematode receptor-like protein sre family.</text>
</comment>
<dbReference type="Proteomes" id="UP000783686">
    <property type="component" value="Unassembled WGS sequence"/>
</dbReference>
<dbReference type="OrthoDB" id="5877454at2759"/>
<evidence type="ECO:0000256" key="2">
    <source>
        <dbReference type="SAM" id="Phobius"/>
    </source>
</evidence>
<dbReference type="EMBL" id="CAJFCW020000002">
    <property type="protein sequence ID" value="CAG9098863.1"/>
    <property type="molecule type" value="Genomic_DNA"/>
</dbReference>
<dbReference type="InterPro" id="IPR004151">
    <property type="entry name" value="7TM_GPCR_serpentine_rcpt_Sre"/>
</dbReference>
<keyword evidence="2" id="KW-0812">Transmembrane</keyword>
<proteinExistence type="inferred from homology"/>